<reference evidence="3 4" key="2">
    <citation type="journal article" date="2021" name="Int. J. Syst. Evol. Microbiol.">
        <title>Roseibium litorale sp. nov., isolated from a tidal flat sediment and proposal for the reclassification of Labrenzia polysiphoniae as Roseibium polysiphoniae comb. nov.</title>
        <authorList>
            <person name="Liu Y."/>
            <person name="Pei T."/>
            <person name="Du J."/>
            <person name="Chao M."/>
            <person name="Deng M.R."/>
            <person name="Zhu H."/>
        </authorList>
    </citation>
    <scope>NUCLEOTIDE SEQUENCE [LARGE SCALE GENOMIC DNA]</scope>
    <source>
        <strain evidence="3 4">4C16A</strain>
    </source>
</reference>
<feature type="region of interest" description="Disordered" evidence="1">
    <location>
        <begin position="353"/>
        <end position="374"/>
    </location>
</feature>
<name>A0ABR9CGB0_9HYPH</name>
<comment type="caution">
    <text evidence="3">The sequence shown here is derived from an EMBL/GenBank/DDBJ whole genome shotgun (WGS) entry which is preliminary data.</text>
</comment>
<sequence>MGAYGQLVQSLRKQGSPEDGIEASAGLLRAVKQLLEWGCARQGDAGFELVPPFDLQALQLFAPLLDALRPELFDISREAGPFVLMAAFPGAGAQLTGVPDAAMRSVVSGGQGRDRAGAVLSCLGELAERATLLRRHPEDFRVMARSGRDNEPALGEVLGFSAQQEAALAAARPFFAAAGGADGRINWNGLSDDRLPGRDLATGQPVSVPACGVFVETDRSSPFAGLGLGSTVGAAVWRDLDGARQRALLELVERDAVARAWYNRLGITRLPDRIWSQVLGGEAAEFLQARARTTWVLTLDCDFDAHVVVALSHGEGGLEAAFGSAARLDYASAAEGAVREMIQAERSHEFARKAWEADSRKKPDGTSRPLPPSLAYGAKTDIRQDLRLEGTEVMQQVPEQVFRPGTLLESCLSARIRLYEIDVTEPAVGIPCVKLLSPDLASWQPRFGKYRLFSGGGSETDFAARPFPF</sequence>
<proteinExistence type="predicted"/>
<evidence type="ECO:0000313" key="4">
    <source>
        <dbReference type="Proteomes" id="UP000632063"/>
    </source>
</evidence>
<evidence type="ECO:0000259" key="2">
    <source>
        <dbReference type="PROSITE" id="PS51664"/>
    </source>
</evidence>
<dbReference type="PROSITE" id="PS51664">
    <property type="entry name" value="YCAO"/>
    <property type="match status" value="1"/>
</dbReference>
<dbReference type="InterPro" id="IPR003776">
    <property type="entry name" value="YcaO-like_dom"/>
</dbReference>
<organism evidence="3 4">
    <name type="scientific">Roseibium litorale</name>
    <dbReference type="NCBI Taxonomy" id="2803841"/>
    <lineage>
        <taxon>Bacteria</taxon>
        <taxon>Pseudomonadati</taxon>
        <taxon>Pseudomonadota</taxon>
        <taxon>Alphaproteobacteria</taxon>
        <taxon>Hyphomicrobiales</taxon>
        <taxon>Stappiaceae</taxon>
        <taxon>Roseibium</taxon>
    </lineage>
</organism>
<dbReference type="Pfam" id="PF02624">
    <property type="entry name" value="YcaO"/>
    <property type="match status" value="1"/>
</dbReference>
<dbReference type="Gene3D" id="3.30.40.250">
    <property type="match status" value="1"/>
</dbReference>
<feature type="domain" description="YcaO" evidence="2">
    <location>
        <begin position="110"/>
        <end position="469"/>
    </location>
</feature>
<dbReference type="EMBL" id="JACYXI010000001">
    <property type="protein sequence ID" value="MBD8889951.1"/>
    <property type="molecule type" value="Genomic_DNA"/>
</dbReference>
<dbReference type="RefSeq" id="WP_192145280.1">
    <property type="nucleotide sequence ID" value="NZ_JACYXI010000001.1"/>
</dbReference>
<gene>
    <name evidence="3" type="ORF">IG616_00185</name>
</gene>
<dbReference type="PANTHER" id="PTHR37809">
    <property type="entry name" value="RIBOSOMAL PROTEIN S12 METHYLTHIOTRANSFERASE ACCESSORY FACTOR YCAO"/>
    <property type="match status" value="1"/>
</dbReference>
<dbReference type="Gene3D" id="3.30.1330.230">
    <property type="match status" value="1"/>
</dbReference>
<evidence type="ECO:0000313" key="3">
    <source>
        <dbReference type="EMBL" id="MBD8889951.1"/>
    </source>
</evidence>
<reference evidence="4" key="1">
    <citation type="submission" date="2020-09" db="EMBL/GenBank/DDBJ databases">
        <title>The genome sequence of strain Labrenzia suaedae 4C16A.</title>
        <authorList>
            <person name="Liu Y."/>
        </authorList>
    </citation>
    <scope>NUCLEOTIDE SEQUENCE [LARGE SCALE GENOMIC DNA]</scope>
    <source>
        <strain evidence="4">4C16A</strain>
    </source>
</reference>
<dbReference type="Gene3D" id="3.30.160.660">
    <property type="match status" value="1"/>
</dbReference>
<evidence type="ECO:0000256" key="1">
    <source>
        <dbReference type="SAM" id="MobiDB-lite"/>
    </source>
</evidence>
<feature type="compositionally biased region" description="Basic and acidic residues" evidence="1">
    <location>
        <begin position="353"/>
        <end position="365"/>
    </location>
</feature>
<keyword evidence="4" id="KW-1185">Reference proteome</keyword>
<protein>
    <submittedName>
        <fullName evidence="3">YcaO-like family protein</fullName>
    </submittedName>
</protein>
<dbReference type="PANTHER" id="PTHR37809:SF1">
    <property type="entry name" value="RIBOSOMAL PROTEIN S12 METHYLTHIOTRANSFERASE ACCESSORY FACTOR YCAO"/>
    <property type="match status" value="1"/>
</dbReference>
<dbReference type="Proteomes" id="UP000632063">
    <property type="component" value="Unassembled WGS sequence"/>
</dbReference>
<accession>A0ABR9CGB0</accession>